<gene>
    <name evidence="1" type="ORF">EB796_020537</name>
</gene>
<sequence length="80" mass="9037">MTEYGRLGTRRLRGVGSVSGGMYFSLGDRVLEDGGEDKKTVEVWGLDSVHYKHTDYKISVIVCSLNLSQYCMWLTLSQSR</sequence>
<dbReference type="AlphaFoldDB" id="A0A7J7J4Y8"/>
<protein>
    <submittedName>
        <fullName evidence="1">Uncharacterized protein</fullName>
    </submittedName>
</protein>
<keyword evidence="2" id="KW-1185">Reference proteome</keyword>
<name>A0A7J7J4Y8_BUGNE</name>
<organism evidence="1 2">
    <name type="scientific">Bugula neritina</name>
    <name type="common">Brown bryozoan</name>
    <name type="synonym">Sertularia neritina</name>
    <dbReference type="NCBI Taxonomy" id="10212"/>
    <lineage>
        <taxon>Eukaryota</taxon>
        <taxon>Metazoa</taxon>
        <taxon>Spiralia</taxon>
        <taxon>Lophotrochozoa</taxon>
        <taxon>Bryozoa</taxon>
        <taxon>Gymnolaemata</taxon>
        <taxon>Cheilostomatida</taxon>
        <taxon>Flustrina</taxon>
        <taxon>Buguloidea</taxon>
        <taxon>Bugulidae</taxon>
        <taxon>Bugula</taxon>
    </lineage>
</organism>
<comment type="caution">
    <text evidence="1">The sequence shown here is derived from an EMBL/GenBank/DDBJ whole genome shotgun (WGS) entry which is preliminary data.</text>
</comment>
<accession>A0A7J7J4Y8</accession>
<evidence type="ECO:0000313" key="2">
    <source>
        <dbReference type="Proteomes" id="UP000593567"/>
    </source>
</evidence>
<reference evidence="1" key="1">
    <citation type="submission" date="2020-06" db="EMBL/GenBank/DDBJ databases">
        <title>Draft genome of Bugula neritina, a colonial animal packing powerful symbionts and potential medicines.</title>
        <authorList>
            <person name="Rayko M."/>
        </authorList>
    </citation>
    <scope>NUCLEOTIDE SEQUENCE [LARGE SCALE GENOMIC DNA]</scope>
    <source>
        <strain evidence="1">Kwan_BN1</strain>
    </source>
</reference>
<dbReference type="EMBL" id="VXIV02003111">
    <property type="protein sequence ID" value="KAF6021155.1"/>
    <property type="molecule type" value="Genomic_DNA"/>
</dbReference>
<dbReference type="Proteomes" id="UP000593567">
    <property type="component" value="Unassembled WGS sequence"/>
</dbReference>
<evidence type="ECO:0000313" key="1">
    <source>
        <dbReference type="EMBL" id="KAF6021155.1"/>
    </source>
</evidence>
<proteinExistence type="predicted"/>